<organism evidence="2 3">
    <name type="scientific">Sphingobacterium mizutaii</name>
    <dbReference type="NCBI Taxonomy" id="1010"/>
    <lineage>
        <taxon>Bacteria</taxon>
        <taxon>Pseudomonadati</taxon>
        <taxon>Bacteroidota</taxon>
        <taxon>Sphingobacteriia</taxon>
        <taxon>Sphingobacteriales</taxon>
        <taxon>Sphingobacteriaceae</taxon>
        <taxon>Sphingobacterium</taxon>
    </lineage>
</organism>
<evidence type="ECO:0000313" key="3">
    <source>
        <dbReference type="Proteomes" id="UP000215355"/>
    </source>
</evidence>
<dbReference type="KEGG" id="smiz:4412673_01971"/>
<keyword evidence="1" id="KW-1133">Transmembrane helix</keyword>
<dbReference type="EMBL" id="LT906468">
    <property type="protein sequence ID" value="SNV50171.1"/>
    <property type="molecule type" value="Genomic_DNA"/>
</dbReference>
<name>A0AAJ5C096_9SPHI</name>
<protein>
    <submittedName>
        <fullName evidence="2">Uncharacterized protein</fullName>
    </submittedName>
</protein>
<evidence type="ECO:0000256" key="1">
    <source>
        <dbReference type="SAM" id="Phobius"/>
    </source>
</evidence>
<accession>A0AAJ5C096</accession>
<proteinExistence type="predicted"/>
<evidence type="ECO:0000313" key="2">
    <source>
        <dbReference type="EMBL" id="SNV50171.1"/>
    </source>
</evidence>
<gene>
    <name evidence="2" type="ORF">SAMEA4412673_01971</name>
</gene>
<dbReference type="Proteomes" id="UP000215355">
    <property type="component" value="Chromosome 1"/>
</dbReference>
<keyword evidence="1" id="KW-0812">Transmembrane</keyword>
<dbReference type="AlphaFoldDB" id="A0AAJ5C096"/>
<reference evidence="2 3" key="1">
    <citation type="submission" date="2017-06" db="EMBL/GenBank/DDBJ databases">
        <authorList>
            <consortium name="Pathogen Informatics"/>
        </authorList>
    </citation>
    <scope>NUCLEOTIDE SEQUENCE [LARGE SCALE GENOMIC DNA]</scope>
    <source>
        <strain evidence="2 3">NCTC12149</strain>
    </source>
</reference>
<keyword evidence="1" id="KW-0472">Membrane</keyword>
<sequence>MGWIKKITVFIIGLIAILAISFFVFKYYRTSKAENFKIPENTASVIRLNVDDLLVKMFKNSLSNYSEYYGSKKDSSSVQDKPKLWNIGVHIPAKLYMFSLSDTSCQYYSVLEVSDKAKLQAFLERELGLSQDSVVQSLEKGQDLYAKKHVQVLLDDHKLVFSLGKDYQPETMLSLLKADQGDWVYANGLGKNVSEIQEADMSFVDKKDNWIIVNFQNGRFDIDAFVKSSLLGFPSKPVQAAIPEDNVFYMALNSDLSLILKDKEAELEKLKLPVDSIYKYVGNFAAIELKDKEVLESDTIITYDYDDNFEMTEKKEINQVEVPSLTFQVMASPHLLGYLPEKMFYKFGKDFHNGLIRLSTDPAALGQNMELQPSSNVFVMSYQKKPVAAKYLGWFPNYDKILKGEVNGIAEGTNGLRLKGGFDLENPAINSFYQIIGSR</sequence>
<dbReference type="RefSeq" id="WP_093096193.1">
    <property type="nucleotide sequence ID" value="NZ_LT906468.1"/>
</dbReference>
<feature type="transmembrane region" description="Helical" evidence="1">
    <location>
        <begin position="7"/>
        <end position="28"/>
    </location>
</feature>